<dbReference type="PANTHER" id="PTHR45641">
    <property type="entry name" value="TETRATRICOPEPTIDE REPEAT PROTEIN (AFU_ORTHOLOGUE AFUA_6G03870)"/>
    <property type="match status" value="1"/>
</dbReference>
<reference evidence="4" key="1">
    <citation type="submission" date="2020-06" db="EMBL/GenBank/DDBJ databases">
        <authorList>
            <consortium name="Plant Systems Biology data submission"/>
        </authorList>
    </citation>
    <scope>NUCLEOTIDE SEQUENCE</scope>
    <source>
        <strain evidence="4">D6</strain>
    </source>
</reference>
<dbReference type="EMBL" id="CAICTM010000657">
    <property type="protein sequence ID" value="CAB9514516.1"/>
    <property type="molecule type" value="Genomic_DNA"/>
</dbReference>
<organism evidence="4 5">
    <name type="scientific">Seminavis robusta</name>
    <dbReference type="NCBI Taxonomy" id="568900"/>
    <lineage>
        <taxon>Eukaryota</taxon>
        <taxon>Sar</taxon>
        <taxon>Stramenopiles</taxon>
        <taxon>Ochrophyta</taxon>
        <taxon>Bacillariophyta</taxon>
        <taxon>Bacillariophyceae</taxon>
        <taxon>Bacillariophycidae</taxon>
        <taxon>Naviculales</taxon>
        <taxon>Naviculaceae</taxon>
        <taxon>Seminavis</taxon>
    </lineage>
</organism>
<dbReference type="Gene3D" id="1.25.40.10">
    <property type="entry name" value="Tetratricopeptide repeat domain"/>
    <property type="match status" value="2"/>
</dbReference>
<protein>
    <submittedName>
        <fullName evidence="4">Kinesin light chain</fullName>
    </submittedName>
</protein>
<dbReference type="Pfam" id="PF13424">
    <property type="entry name" value="TPR_12"/>
    <property type="match status" value="1"/>
</dbReference>
<dbReference type="SUPFAM" id="SSF48452">
    <property type="entry name" value="TPR-like"/>
    <property type="match status" value="1"/>
</dbReference>
<accession>A0A9N8E8D9</accession>
<evidence type="ECO:0000313" key="5">
    <source>
        <dbReference type="Proteomes" id="UP001153069"/>
    </source>
</evidence>
<dbReference type="OrthoDB" id="63610at2759"/>
<evidence type="ECO:0000256" key="2">
    <source>
        <dbReference type="ARBA" id="ARBA00022803"/>
    </source>
</evidence>
<keyword evidence="1" id="KW-0677">Repeat</keyword>
<dbReference type="InterPro" id="IPR019734">
    <property type="entry name" value="TPR_rpt"/>
</dbReference>
<dbReference type="InterPro" id="IPR011990">
    <property type="entry name" value="TPR-like_helical_dom_sf"/>
</dbReference>
<evidence type="ECO:0000256" key="3">
    <source>
        <dbReference type="PROSITE-ProRule" id="PRU00339"/>
    </source>
</evidence>
<dbReference type="PROSITE" id="PS50005">
    <property type="entry name" value="TPR"/>
    <property type="match status" value="1"/>
</dbReference>
<evidence type="ECO:0000313" key="4">
    <source>
        <dbReference type="EMBL" id="CAB9514516.1"/>
    </source>
</evidence>
<name>A0A9N8E8D9_9STRA</name>
<gene>
    <name evidence="4" type="ORF">SEMRO_658_G182720.1</name>
</gene>
<feature type="repeat" description="TPR" evidence="3">
    <location>
        <begin position="388"/>
        <end position="421"/>
    </location>
</feature>
<evidence type="ECO:0000256" key="1">
    <source>
        <dbReference type="ARBA" id="ARBA00022737"/>
    </source>
</evidence>
<dbReference type="Proteomes" id="UP001153069">
    <property type="component" value="Unassembled WGS sequence"/>
</dbReference>
<dbReference type="SMART" id="SM00028">
    <property type="entry name" value="TPR"/>
    <property type="match status" value="5"/>
</dbReference>
<proteinExistence type="predicted"/>
<dbReference type="AlphaFoldDB" id="A0A9N8E8D9"/>
<dbReference type="PANTHER" id="PTHR45641:SF19">
    <property type="entry name" value="NEPHROCYSTIN-3"/>
    <property type="match status" value="1"/>
</dbReference>
<comment type="caution">
    <text evidence="4">The sequence shown here is derived from an EMBL/GenBank/DDBJ whole genome shotgun (WGS) entry which is preliminary data.</text>
</comment>
<sequence length="593" mass="66845">MATMTAEAAPSRGKPELFGVSVHHLATSFMERVKKAGWDENAKIYELEDLRKEAHGLIRQAGVDVMCPMTNQKGAAYVHCLSGEDHVGDATHMLSYTWRYTIGDIVATLQGFCEEQKLDPKRTYFWICCLCNNQHRVYELSQSGKVVEADEFLKHFRACVLGIGKVVCMMEPWQSPKYLTRVWCVFEIFTAIDNDCQVFICMPPQEQQNMLQAVVYGEDTASLYTALSNTRVELADASVENDKRLILQVLENHEGGVETTNARVNIFLRQWFHSSILKHLHDKRDEALSKRESDKNSDMSHVGSLYCDVGWHFRHLGKRDVALEVLQEGLELLENAEEYGNSFVNVLNSLSAVLVELGKHEESLVHTQRLVKLQEDLDGSGVASDNTAVCYVQLGRVLKKLERYEESLDYLTKAASIAEQSSNHERLENVYNHLSSLYLAWDRKEDALQFAKKRLEVNKELRGSPPEDTFDAYIYVGDVSGGEERMQAYQDALDLATSVYGDRHPKPLEARTKKAMALKDKQEYAAALEELREVLALQRVFYGDDNDQHELKATKIQIRVCTALGGFAFTNASGGAMNLPKTTASTKEASSST</sequence>
<keyword evidence="2 3" id="KW-0802">TPR repeat</keyword>
<keyword evidence="5" id="KW-1185">Reference proteome</keyword>